<sequence>MRAVVQRTTKAAVTVAGQEISSIGPGVVVFLGIHQHDGSKEVAKLADKLVHLRIFPDQQGRMNRSLADLHGELLVVSQFTLYGDCRKGRRPSFSQAAPPHQAEQLYRQFVETVERLGIKVATGRFQADMDVCLVNDGPVTLLLDTASAF</sequence>
<reference evidence="3 4" key="1">
    <citation type="submission" date="2022-01" db="EMBL/GenBank/DDBJ databases">
        <title>Desulfofustis limnae sp. nov., a novel mesophilic sulfate-reducing bacterium isolated from marsh soil.</title>
        <authorList>
            <person name="Watanabe M."/>
            <person name="Takahashi A."/>
            <person name="Kojima H."/>
            <person name="Fukui M."/>
        </authorList>
    </citation>
    <scope>NUCLEOTIDE SEQUENCE [LARGE SCALE GENOMIC DNA]</scope>
    <source>
        <strain evidence="3 4">PPLL</strain>
    </source>
</reference>
<name>A0ABM7WEJ5_9BACT</name>
<comment type="catalytic activity">
    <reaction evidence="2">
        <text>glycyl-tRNA(Ala) + H2O = tRNA(Ala) + glycine + H(+)</text>
        <dbReference type="Rhea" id="RHEA:53744"/>
        <dbReference type="Rhea" id="RHEA-COMP:9657"/>
        <dbReference type="Rhea" id="RHEA-COMP:13640"/>
        <dbReference type="ChEBI" id="CHEBI:15377"/>
        <dbReference type="ChEBI" id="CHEBI:15378"/>
        <dbReference type="ChEBI" id="CHEBI:57305"/>
        <dbReference type="ChEBI" id="CHEBI:78442"/>
        <dbReference type="ChEBI" id="CHEBI:78522"/>
    </reaction>
</comment>
<comment type="function">
    <text evidence="2">An aminoacyl-tRNA editing enzyme that deacylates mischarged D-aminoacyl-tRNAs. Also deacylates mischarged glycyl-tRNA(Ala), protecting cells against glycine mischarging by AlaRS. Acts via tRNA-based rather than protein-based catalysis; rejects L-amino acids rather than detecting D-amino acids in the active site. By recycling D-aminoacyl-tRNA to D-amino acids and free tRNA molecules, this enzyme counteracts the toxicity associated with the formation of D-aminoacyl-tRNA entities in vivo and helps enforce protein L-homochirality.</text>
</comment>
<evidence type="ECO:0000256" key="1">
    <source>
        <dbReference type="ARBA" id="ARBA00009673"/>
    </source>
</evidence>
<keyword evidence="2" id="KW-0378">Hydrolase</keyword>
<comment type="subcellular location">
    <subcellularLocation>
        <location evidence="2">Cytoplasm</location>
    </subcellularLocation>
</comment>
<dbReference type="HAMAP" id="MF_00518">
    <property type="entry name" value="Deacylase_Dtd"/>
    <property type="match status" value="1"/>
</dbReference>
<dbReference type="CDD" id="cd00563">
    <property type="entry name" value="Dtyr_deacylase"/>
    <property type="match status" value="1"/>
</dbReference>
<dbReference type="EC" id="3.1.1.96" evidence="2"/>
<keyword evidence="2" id="KW-0963">Cytoplasm</keyword>
<dbReference type="SUPFAM" id="SSF69500">
    <property type="entry name" value="DTD-like"/>
    <property type="match status" value="1"/>
</dbReference>
<accession>A0ABM7WEJ5</accession>
<comment type="similarity">
    <text evidence="1 2">Belongs to the DTD family.</text>
</comment>
<dbReference type="PANTHER" id="PTHR10472">
    <property type="entry name" value="D-TYROSYL-TRNA TYR DEACYLASE"/>
    <property type="match status" value="1"/>
</dbReference>
<comment type="subunit">
    <text evidence="2">Homodimer.</text>
</comment>
<keyword evidence="2" id="KW-0694">RNA-binding</keyword>
<dbReference type="RefSeq" id="WP_284152725.1">
    <property type="nucleotide sequence ID" value="NZ_AP025516.1"/>
</dbReference>
<protein>
    <recommendedName>
        <fullName evidence="2">D-aminoacyl-tRNA deacylase</fullName>
        <shortName evidence="2">DTD</shortName>
        <ecNumber evidence="2">3.1.1.96</ecNumber>
    </recommendedName>
    <alternativeName>
        <fullName evidence="2">Gly-tRNA(Ala) deacylase</fullName>
        <ecNumber evidence="2">3.1.1.-</ecNumber>
    </alternativeName>
</protein>
<keyword evidence="4" id="KW-1185">Reference proteome</keyword>
<dbReference type="PANTHER" id="PTHR10472:SF5">
    <property type="entry name" value="D-AMINOACYL-TRNA DEACYLASE 1"/>
    <property type="match status" value="1"/>
</dbReference>
<dbReference type="EMBL" id="AP025516">
    <property type="protein sequence ID" value="BDD89424.1"/>
    <property type="molecule type" value="Genomic_DNA"/>
</dbReference>
<comment type="catalytic activity">
    <reaction evidence="2">
        <text>a D-aminoacyl-tRNA + H2O = a tRNA + a D-alpha-amino acid + H(+)</text>
        <dbReference type="Rhea" id="RHEA:13953"/>
        <dbReference type="Rhea" id="RHEA-COMP:10123"/>
        <dbReference type="Rhea" id="RHEA-COMP:10124"/>
        <dbReference type="ChEBI" id="CHEBI:15377"/>
        <dbReference type="ChEBI" id="CHEBI:15378"/>
        <dbReference type="ChEBI" id="CHEBI:59871"/>
        <dbReference type="ChEBI" id="CHEBI:78442"/>
        <dbReference type="ChEBI" id="CHEBI:79333"/>
        <dbReference type="EC" id="3.1.1.96"/>
    </reaction>
</comment>
<dbReference type="Pfam" id="PF02580">
    <property type="entry name" value="Tyr_Deacylase"/>
    <property type="match status" value="1"/>
</dbReference>
<gene>
    <name evidence="2 3" type="primary">dtd</name>
    <name evidence="3" type="ORF">DPPLL_37890</name>
</gene>
<organism evidence="3 4">
    <name type="scientific">Desulfofustis limnaeus</name>
    <dbReference type="NCBI Taxonomy" id="2740163"/>
    <lineage>
        <taxon>Bacteria</taxon>
        <taxon>Pseudomonadati</taxon>
        <taxon>Thermodesulfobacteriota</taxon>
        <taxon>Desulfobulbia</taxon>
        <taxon>Desulfobulbales</taxon>
        <taxon>Desulfocapsaceae</taxon>
        <taxon>Desulfofustis</taxon>
    </lineage>
</organism>
<evidence type="ECO:0000313" key="3">
    <source>
        <dbReference type="EMBL" id="BDD89424.1"/>
    </source>
</evidence>
<dbReference type="Proteomes" id="UP000830055">
    <property type="component" value="Chromosome"/>
</dbReference>
<feature type="short sequence motif" description="Gly-cisPro motif, important for rejection of L-amino acids" evidence="2">
    <location>
        <begin position="137"/>
        <end position="138"/>
    </location>
</feature>
<proteinExistence type="inferred from homology"/>
<dbReference type="NCBIfam" id="TIGR00256">
    <property type="entry name" value="D-aminoacyl-tRNA deacylase"/>
    <property type="match status" value="1"/>
</dbReference>
<dbReference type="EC" id="3.1.1.-" evidence="2"/>
<dbReference type="InterPro" id="IPR003732">
    <property type="entry name" value="Daa-tRNA_deacyls_DTD"/>
</dbReference>
<dbReference type="InterPro" id="IPR023509">
    <property type="entry name" value="DTD-like_sf"/>
</dbReference>
<evidence type="ECO:0000313" key="4">
    <source>
        <dbReference type="Proteomes" id="UP000830055"/>
    </source>
</evidence>
<evidence type="ECO:0000256" key="2">
    <source>
        <dbReference type="HAMAP-Rule" id="MF_00518"/>
    </source>
</evidence>
<keyword evidence="2" id="KW-0820">tRNA-binding</keyword>
<dbReference type="Gene3D" id="3.50.80.10">
    <property type="entry name" value="D-tyrosyl-tRNA(Tyr) deacylase"/>
    <property type="match status" value="1"/>
</dbReference>
<comment type="domain">
    <text evidence="2">A Gly-cisPro motif from one monomer fits into the active site of the other monomer to allow specific chiral rejection of L-amino acids.</text>
</comment>